<evidence type="ECO:0000313" key="2">
    <source>
        <dbReference type="Proteomes" id="UP000645610"/>
    </source>
</evidence>
<dbReference type="InterPro" id="IPR003329">
    <property type="entry name" value="Cytidylyl_trans"/>
</dbReference>
<keyword evidence="2" id="KW-1185">Reference proteome</keyword>
<dbReference type="EMBL" id="JADQDP010000001">
    <property type="protein sequence ID" value="MBF9140785.1"/>
    <property type="molecule type" value="Genomic_DNA"/>
</dbReference>
<dbReference type="Pfam" id="PF02348">
    <property type="entry name" value="CTP_transf_3"/>
    <property type="match status" value="1"/>
</dbReference>
<dbReference type="AlphaFoldDB" id="A0A931BJT7"/>
<dbReference type="RefSeq" id="WP_196285122.1">
    <property type="nucleotide sequence ID" value="NZ_JADQDP010000001.1"/>
</dbReference>
<sequence length="269" mass="30398">MAVPKILTVVQARMGSSRLPGKVLLPLAGQPLLVRMVERVQRAPLAGTVVVATTTDPADDAIAELCATHGLNCFRGDALDLLDRHYQAARHYAADVVLKIPSDCPLIDPAIIDEVVRFYLDFAERYDFVSNLHPATFPDGNDVEVMPFALLETAWREAKRPLEREHTTPFFWENPERFAIGNVTWDTCKDFSMSHRWTIDYPEDYQFISAVYDALYHQNPAFGINDILRLTAERPDIAQLNAHLAGVNWYRNHLDELKTVDSSQTKTGF</sequence>
<dbReference type="PANTHER" id="PTHR42866">
    <property type="entry name" value="3-DEOXY-MANNO-OCTULOSONATE CYTIDYLYLTRANSFERASE"/>
    <property type="match status" value="1"/>
</dbReference>
<protein>
    <submittedName>
        <fullName evidence="1">Glycosyltransferase family protein</fullName>
    </submittedName>
</protein>
<dbReference type="SUPFAM" id="SSF53448">
    <property type="entry name" value="Nucleotide-diphospho-sugar transferases"/>
    <property type="match status" value="1"/>
</dbReference>
<dbReference type="GO" id="GO:0005829">
    <property type="term" value="C:cytosol"/>
    <property type="evidence" value="ECO:0007669"/>
    <property type="project" value="TreeGrafter"/>
</dbReference>
<proteinExistence type="predicted"/>
<name>A0A931BJT7_9BACT</name>
<organism evidence="1 2">
    <name type="scientific">Hymenobacter properus</name>
    <dbReference type="NCBI Taxonomy" id="2791026"/>
    <lineage>
        <taxon>Bacteria</taxon>
        <taxon>Pseudomonadati</taxon>
        <taxon>Bacteroidota</taxon>
        <taxon>Cytophagia</taxon>
        <taxon>Cytophagales</taxon>
        <taxon>Hymenobacteraceae</taxon>
        <taxon>Hymenobacter</taxon>
    </lineage>
</organism>
<comment type="caution">
    <text evidence="1">The sequence shown here is derived from an EMBL/GenBank/DDBJ whole genome shotgun (WGS) entry which is preliminary data.</text>
</comment>
<dbReference type="InterPro" id="IPR029044">
    <property type="entry name" value="Nucleotide-diphossugar_trans"/>
</dbReference>
<gene>
    <name evidence="1" type="ORF">I2I01_04020</name>
</gene>
<evidence type="ECO:0000313" key="1">
    <source>
        <dbReference type="EMBL" id="MBF9140785.1"/>
    </source>
</evidence>
<dbReference type="PANTHER" id="PTHR42866:SF1">
    <property type="entry name" value="SPORE COAT POLYSACCHARIDE BIOSYNTHESIS PROTEIN SPSF"/>
    <property type="match status" value="1"/>
</dbReference>
<dbReference type="CDD" id="cd02518">
    <property type="entry name" value="GT2_SpsF"/>
    <property type="match status" value="1"/>
</dbReference>
<dbReference type="Proteomes" id="UP000645610">
    <property type="component" value="Unassembled WGS sequence"/>
</dbReference>
<dbReference type="Gene3D" id="3.90.550.10">
    <property type="entry name" value="Spore Coat Polysaccharide Biosynthesis Protein SpsA, Chain A"/>
    <property type="match status" value="1"/>
</dbReference>
<reference evidence="1 2" key="1">
    <citation type="submission" date="2020-11" db="EMBL/GenBank/DDBJ databases">
        <authorList>
            <person name="Kim M.K."/>
        </authorList>
    </citation>
    <scope>NUCLEOTIDE SEQUENCE [LARGE SCALE GENOMIC DNA]</scope>
    <source>
        <strain evidence="1 2">BT439</strain>
    </source>
</reference>
<accession>A0A931BJT7</accession>